<dbReference type="InterPro" id="IPR023213">
    <property type="entry name" value="CAT-like_dom_sf"/>
</dbReference>
<feature type="compositionally biased region" description="Basic and acidic residues" evidence="1">
    <location>
        <begin position="43"/>
        <end position="56"/>
    </location>
</feature>
<feature type="region of interest" description="Disordered" evidence="1">
    <location>
        <begin position="36"/>
        <end position="56"/>
    </location>
</feature>
<dbReference type="Proteomes" id="UP000834106">
    <property type="component" value="Chromosome 15"/>
</dbReference>
<keyword evidence="3" id="KW-1185">Reference proteome</keyword>
<feature type="compositionally biased region" description="Polar residues" evidence="1">
    <location>
        <begin position="87"/>
        <end position="96"/>
    </location>
</feature>
<proteinExistence type="predicted"/>
<accession>A0AAD2A1N7</accession>
<reference evidence="2" key="1">
    <citation type="submission" date="2023-05" db="EMBL/GenBank/DDBJ databases">
        <authorList>
            <person name="Huff M."/>
        </authorList>
    </citation>
    <scope>NUCLEOTIDE SEQUENCE</scope>
</reference>
<protein>
    <submittedName>
        <fullName evidence="2">Uncharacterized protein</fullName>
    </submittedName>
</protein>
<dbReference type="Gene3D" id="3.30.559.10">
    <property type="entry name" value="Chloramphenicol acetyltransferase-like domain"/>
    <property type="match status" value="1"/>
</dbReference>
<feature type="region of interest" description="Disordered" evidence="1">
    <location>
        <begin position="77"/>
        <end position="98"/>
    </location>
</feature>
<dbReference type="AlphaFoldDB" id="A0AAD2A1N7"/>
<sequence>MSQKTGGCHLHQQHLDREAPAGVTTFLRFTTALRRRQQSRAAVEGKEGGAGREGEERRWFGKEKIERRERVVAGNKPNRPIKLGQMKTKSTNSESSLKVMEDPLSIKRVGPVGDNWITANNCKMEAFAFNVNAAQLSHLQSKMLSDGTNFSPFEALENNQLISAVKADYPIVEAKPSELAALIKNEAFDEGEKIENAIKKDNGVFDFIFYGANLTFVNLEEAKFYEFDYRGEQPVHVSYRVNGVGEEGVVLVLPGPPKNGGRTVMAILPNKEVIELKSELKREWFMD</sequence>
<name>A0AAD2A1N7_9LAMI</name>
<dbReference type="EMBL" id="OU503050">
    <property type="protein sequence ID" value="CAI9776992.1"/>
    <property type="molecule type" value="Genomic_DNA"/>
</dbReference>
<evidence type="ECO:0000313" key="3">
    <source>
        <dbReference type="Proteomes" id="UP000834106"/>
    </source>
</evidence>
<evidence type="ECO:0000256" key="1">
    <source>
        <dbReference type="SAM" id="MobiDB-lite"/>
    </source>
</evidence>
<gene>
    <name evidence="2" type="ORF">FPE_LOCUS24422</name>
</gene>
<evidence type="ECO:0000313" key="2">
    <source>
        <dbReference type="EMBL" id="CAI9776992.1"/>
    </source>
</evidence>
<organism evidence="2 3">
    <name type="scientific">Fraxinus pennsylvanica</name>
    <dbReference type="NCBI Taxonomy" id="56036"/>
    <lineage>
        <taxon>Eukaryota</taxon>
        <taxon>Viridiplantae</taxon>
        <taxon>Streptophyta</taxon>
        <taxon>Embryophyta</taxon>
        <taxon>Tracheophyta</taxon>
        <taxon>Spermatophyta</taxon>
        <taxon>Magnoliopsida</taxon>
        <taxon>eudicotyledons</taxon>
        <taxon>Gunneridae</taxon>
        <taxon>Pentapetalae</taxon>
        <taxon>asterids</taxon>
        <taxon>lamiids</taxon>
        <taxon>Lamiales</taxon>
        <taxon>Oleaceae</taxon>
        <taxon>Oleeae</taxon>
        <taxon>Fraxinus</taxon>
    </lineage>
</organism>